<gene>
    <name evidence="1" type="ORF">GSCOC_T00035293001</name>
</gene>
<evidence type="ECO:0000313" key="2">
    <source>
        <dbReference type="Proteomes" id="UP000295252"/>
    </source>
</evidence>
<dbReference type="Proteomes" id="UP000295252">
    <property type="component" value="Chromosome II"/>
</dbReference>
<proteinExistence type="predicted"/>
<sequence>MCNELYSFHPKTFNQVNSLCKKTQILHPSHNRIPCFFFFLLLTTSEGRLLLGNLYILDKIDSFFLLLYFFSGDCVGNEAGVRWVTEGVPRRCLTRPMVTKSSLFHQCSFKFVAAIIFDSI</sequence>
<dbReference type="AlphaFoldDB" id="A0A068UWF2"/>
<dbReference type="InParanoid" id="A0A068UWF2"/>
<dbReference type="EMBL" id="HG739145">
    <property type="protein sequence ID" value="CDP11963.1"/>
    <property type="molecule type" value="Genomic_DNA"/>
</dbReference>
<organism evidence="1 2">
    <name type="scientific">Coffea canephora</name>
    <name type="common">Robusta coffee</name>
    <dbReference type="NCBI Taxonomy" id="49390"/>
    <lineage>
        <taxon>Eukaryota</taxon>
        <taxon>Viridiplantae</taxon>
        <taxon>Streptophyta</taxon>
        <taxon>Embryophyta</taxon>
        <taxon>Tracheophyta</taxon>
        <taxon>Spermatophyta</taxon>
        <taxon>Magnoliopsida</taxon>
        <taxon>eudicotyledons</taxon>
        <taxon>Gunneridae</taxon>
        <taxon>Pentapetalae</taxon>
        <taxon>asterids</taxon>
        <taxon>lamiids</taxon>
        <taxon>Gentianales</taxon>
        <taxon>Rubiaceae</taxon>
        <taxon>Ixoroideae</taxon>
        <taxon>Gardenieae complex</taxon>
        <taxon>Bertiereae - Coffeeae clade</taxon>
        <taxon>Coffeeae</taxon>
        <taxon>Coffea</taxon>
    </lineage>
</organism>
<dbReference type="Gramene" id="CDP11963">
    <property type="protein sequence ID" value="CDP11963"/>
    <property type="gene ID" value="GSCOC_T00035293001"/>
</dbReference>
<reference evidence="2" key="1">
    <citation type="journal article" date="2014" name="Science">
        <title>The coffee genome provides insight into the convergent evolution of caffeine biosynthesis.</title>
        <authorList>
            <person name="Denoeud F."/>
            <person name="Carretero-Paulet L."/>
            <person name="Dereeper A."/>
            <person name="Droc G."/>
            <person name="Guyot R."/>
            <person name="Pietrella M."/>
            <person name="Zheng C."/>
            <person name="Alberti A."/>
            <person name="Anthony F."/>
            <person name="Aprea G."/>
            <person name="Aury J.M."/>
            <person name="Bento P."/>
            <person name="Bernard M."/>
            <person name="Bocs S."/>
            <person name="Campa C."/>
            <person name="Cenci A."/>
            <person name="Combes M.C."/>
            <person name="Crouzillat D."/>
            <person name="Da Silva C."/>
            <person name="Daddiego L."/>
            <person name="De Bellis F."/>
            <person name="Dussert S."/>
            <person name="Garsmeur O."/>
            <person name="Gayraud T."/>
            <person name="Guignon V."/>
            <person name="Jahn K."/>
            <person name="Jamilloux V."/>
            <person name="Joet T."/>
            <person name="Labadie K."/>
            <person name="Lan T."/>
            <person name="Leclercq J."/>
            <person name="Lepelley M."/>
            <person name="Leroy T."/>
            <person name="Li L.T."/>
            <person name="Librado P."/>
            <person name="Lopez L."/>
            <person name="Munoz A."/>
            <person name="Noel B."/>
            <person name="Pallavicini A."/>
            <person name="Perrotta G."/>
            <person name="Poncet V."/>
            <person name="Pot D."/>
            <person name="Priyono X."/>
            <person name="Rigoreau M."/>
            <person name="Rouard M."/>
            <person name="Rozas J."/>
            <person name="Tranchant-Dubreuil C."/>
            <person name="VanBuren R."/>
            <person name="Zhang Q."/>
            <person name="Andrade A.C."/>
            <person name="Argout X."/>
            <person name="Bertrand B."/>
            <person name="de Kochko A."/>
            <person name="Graziosi G."/>
            <person name="Henry R.J."/>
            <person name="Jayarama X."/>
            <person name="Ming R."/>
            <person name="Nagai C."/>
            <person name="Rounsley S."/>
            <person name="Sankoff D."/>
            <person name="Giuliano G."/>
            <person name="Albert V.A."/>
            <person name="Wincker P."/>
            <person name="Lashermes P."/>
        </authorList>
    </citation>
    <scope>NUCLEOTIDE SEQUENCE [LARGE SCALE GENOMIC DNA]</scope>
    <source>
        <strain evidence="2">cv. DH200-94</strain>
    </source>
</reference>
<accession>A0A068UWF2</accession>
<protein>
    <submittedName>
        <fullName evidence="1">Uncharacterized protein</fullName>
    </submittedName>
</protein>
<keyword evidence="2" id="KW-1185">Reference proteome</keyword>
<evidence type="ECO:0000313" key="1">
    <source>
        <dbReference type="EMBL" id="CDP11963.1"/>
    </source>
</evidence>
<name>A0A068UWF2_COFCA</name>